<dbReference type="GO" id="GO:0006281">
    <property type="term" value="P:DNA repair"/>
    <property type="evidence" value="ECO:0007669"/>
    <property type="project" value="TreeGrafter"/>
</dbReference>
<comment type="similarity">
    <text evidence="1">Belongs to the helicase family. RecQ subfamily.</text>
</comment>
<evidence type="ECO:0000313" key="8">
    <source>
        <dbReference type="EnsemblProtists" id="EOD23586"/>
    </source>
</evidence>
<keyword evidence="9" id="KW-1185">Reference proteome</keyword>
<dbReference type="GO" id="GO:0005737">
    <property type="term" value="C:cytoplasm"/>
    <property type="evidence" value="ECO:0007669"/>
    <property type="project" value="TreeGrafter"/>
</dbReference>
<feature type="region of interest" description="Disordered" evidence="6">
    <location>
        <begin position="126"/>
        <end position="146"/>
    </location>
</feature>
<dbReference type="PANTHER" id="PTHR13710">
    <property type="entry name" value="DNA HELICASE RECQ FAMILY MEMBER"/>
    <property type="match status" value="1"/>
</dbReference>
<keyword evidence="2" id="KW-0238">DNA-binding</keyword>
<dbReference type="STRING" id="2903.R1EKU9"/>
<dbReference type="GeneID" id="17269163"/>
<organism evidence="8 9">
    <name type="scientific">Emiliania huxleyi (strain CCMP1516)</name>
    <dbReference type="NCBI Taxonomy" id="280463"/>
    <lineage>
        <taxon>Eukaryota</taxon>
        <taxon>Haptista</taxon>
        <taxon>Haptophyta</taxon>
        <taxon>Prymnesiophyceae</taxon>
        <taxon>Isochrysidales</taxon>
        <taxon>Noelaerhabdaceae</taxon>
        <taxon>Emiliania</taxon>
    </lineage>
</organism>
<dbReference type="GO" id="GO:0005524">
    <property type="term" value="F:ATP binding"/>
    <property type="evidence" value="ECO:0007669"/>
    <property type="project" value="InterPro"/>
</dbReference>
<dbReference type="EnsemblProtists" id="EOD23586">
    <property type="protein sequence ID" value="EOD23586"/>
    <property type="gene ID" value="EMIHUDRAFT_239399"/>
</dbReference>
<dbReference type="Pfam" id="PF00270">
    <property type="entry name" value="DEAD"/>
    <property type="match status" value="1"/>
</dbReference>
<evidence type="ECO:0000313" key="9">
    <source>
        <dbReference type="Proteomes" id="UP000013827"/>
    </source>
</evidence>
<dbReference type="PaxDb" id="2903-EOD23586"/>
<dbReference type="GO" id="GO:0003677">
    <property type="term" value="F:DNA binding"/>
    <property type="evidence" value="ECO:0007669"/>
    <property type="project" value="UniProtKB-KW"/>
</dbReference>
<dbReference type="RefSeq" id="XP_005776015.1">
    <property type="nucleotide sequence ID" value="XM_005775958.1"/>
</dbReference>
<evidence type="ECO:0000256" key="3">
    <source>
        <dbReference type="ARBA" id="ARBA00023235"/>
    </source>
</evidence>
<evidence type="ECO:0000259" key="7">
    <source>
        <dbReference type="Pfam" id="PF00270"/>
    </source>
</evidence>
<dbReference type="InterPro" id="IPR027417">
    <property type="entry name" value="P-loop_NTPase"/>
</dbReference>
<evidence type="ECO:0000256" key="2">
    <source>
        <dbReference type="ARBA" id="ARBA00023125"/>
    </source>
</evidence>
<reference evidence="9" key="1">
    <citation type="journal article" date="2013" name="Nature">
        <title>Pan genome of the phytoplankton Emiliania underpins its global distribution.</title>
        <authorList>
            <person name="Read B.A."/>
            <person name="Kegel J."/>
            <person name="Klute M.J."/>
            <person name="Kuo A."/>
            <person name="Lefebvre S.C."/>
            <person name="Maumus F."/>
            <person name="Mayer C."/>
            <person name="Miller J."/>
            <person name="Monier A."/>
            <person name="Salamov A."/>
            <person name="Young J."/>
            <person name="Aguilar M."/>
            <person name="Claverie J.M."/>
            <person name="Frickenhaus S."/>
            <person name="Gonzalez K."/>
            <person name="Herman E.K."/>
            <person name="Lin Y.C."/>
            <person name="Napier J."/>
            <person name="Ogata H."/>
            <person name="Sarno A.F."/>
            <person name="Shmutz J."/>
            <person name="Schroeder D."/>
            <person name="de Vargas C."/>
            <person name="Verret F."/>
            <person name="von Dassow P."/>
            <person name="Valentin K."/>
            <person name="Van de Peer Y."/>
            <person name="Wheeler G."/>
            <person name="Dacks J.B."/>
            <person name="Delwiche C.F."/>
            <person name="Dyhrman S.T."/>
            <person name="Glockner G."/>
            <person name="John U."/>
            <person name="Richards T."/>
            <person name="Worden A.Z."/>
            <person name="Zhang X."/>
            <person name="Grigoriev I.V."/>
            <person name="Allen A.E."/>
            <person name="Bidle K."/>
            <person name="Borodovsky M."/>
            <person name="Bowler C."/>
            <person name="Brownlee C."/>
            <person name="Cock J.M."/>
            <person name="Elias M."/>
            <person name="Gladyshev V.N."/>
            <person name="Groth M."/>
            <person name="Guda C."/>
            <person name="Hadaegh A."/>
            <person name="Iglesias-Rodriguez M.D."/>
            <person name="Jenkins J."/>
            <person name="Jones B.M."/>
            <person name="Lawson T."/>
            <person name="Leese F."/>
            <person name="Lindquist E."/>
            <person name="Lobanov A."/>
            <person name="Lomsadze A."/>
            <person name="Malik S.B."/>
            <person name="Marsh M.E."/>
            <person name="Mackinder L."/>
            <person name="Mock T."/>
            <person name="Mueller-Roeber B."/>
            <person name="Pagarete A."/>
            <person name="Parker M."/>
            <person name="Probert I."/>
            <person name="Quesneville H."/>
            <person name="Raines C."/>
            <person name="Rensing S.A."/>
            <person name="Riano-Pachon D.M."/>
            <person name="Richier S."/>
            <person name="Rokitta S."/>
            <person name="Shiraiwa Y."/>
            <person name="Soanes D.M."/>
            <person name="van der Giezen M."/>
            <person name="Wahlund T.M."/>
            <person name="Williams B."/>
            <person name="Wilson W."/>
            <person name="Wolfe G."/>
            <person name="Wurch L.L."/>
        </authorList>
    </citation>
    <scope>NUCLEOTIDE SEQUENCE</scope>
</reference>
<dbReference type="GO" id="GO:0009378">
    <property type="term" value="F:four-way junction helicase activity"/>
    <property type="evidence" value="ECO:0007669"/>
    <property type="project" value="TreeGrafter"/>
</dbReference>
<accession>A0A0D3JJA1</accession>
<feature type="domain" description="DEAD/DEAH-box helicase" evidence="7">
    <location>
        <begin position="42"/>
        <end position="109"/>
    </location>
</feature>
<sequence length="236" mass="25248">MSDDTRPRTVESDQCAALSEAGVSAADRAVAALRALGREAYSHQRQVLQLQSDGGDVLLCAATGAGKSAAYQAAAYAAPDWTLIVVLQPLVELIHEQTARTNADFAELTRLGWSVGRAMHGAHYGRPSDGAAPAAADEPSAAPLDTPELAEGSLAHAIAYDPQLRIVYVTPEELASKESGRWTARSAAMQWALATRKGEILAWAYDECHLVDRWGSTFRDAYLHVEEACTADNTRG</sequence>
<keyword evidence="3" id="KW-0413">Isomerase</keyword>
<dbReference type="InterPro" id="IPR011545">
    <property type="entry name" value="DEAD/DEAH_box_helicase_dom"/>
</dbReference>
<dbReference type="Proteomes" id="UP000013827">
    <property type="component" value="Unassembled WGS sequence"/>
</dbReference>
<evidence type="ECO:0000256" key="1">
    <source>
        <dbReference type="ARBA" id="ARBA00005446"/>
    </source>
</evidence>
<dbReference type="SUPFAM" id="SSF52540">
    <property type="entry name" value="P-loop containing nucleoside triphosphate hydrolases"/>
    <property type="match status" value="1"/>
</dbReference>
<dbReference type="GO" id="GO:0005694">
    <property type="term" value="C:chromosome"/>
    <property type="evidence" value="ECO:0007669"/>
    <property type="project" value="TreeGrafter"/>
</dbReference>
<dbReference type="GO" id="GO:0006310">
    <property type="term" value="P:DNA recombination"/>
    <property type="evidence" value="ECO:0007669"/>
    <property type="project" value="TreeGrafter"/>
</dbReference>
<proteinExistence type="inferred from homology"/>
<evidence type="ECO:0000256" key="4">
    <source>
        <dbReference type="ARBA" id="ARBA00034617"/>
    </source>
</evidence>
<dbReference type="AlphaFoldDB" id="A0A0D3JJA1"/>
<feature type="compositionally biased region" description="Low complexity" evidence="6">
    <location>
        <begin position="127"/>
        <end position="143"/>
    </location>
</feature>
<name>A0A0D3JJA1_EMIH1</name>
<dbReference type="EC" id="5.6.2.4" evidence="5"/>
<dbReference type="PANTHER" id="PTHR13710:SF105">
    <property type="entry name" value="ATP-DEPENDENT DNA HELICASE Q1"/>
    <property type="match status" value="1"/>
</dbReference>
<dbReference type="HOGENOM" id="CLU_1177252_0_0_1"/>
<evidence type="ECO:0000256" key="5">
    <source>
        <dbReference type="ARBA" id="ARBA00034808"/>
    </source>
</evidence>
<dbReference type="Gene3D" id="3.40.50.300">
    <property type="entry name" value="P-loop containing nucleotide triphosphate hydrolases"/>
    <property type="match status" value="2"/>
</dbReference>
<comment type="catalytic activity">
    <reaction evidence="4">
        <text>Couples ATP hydrolysis with the unwinding of duplex DNA by translocating in the 3'-5' direction.</text>
        <dbReference type="EC" id="5.6.2.4"/>
    </reaction>
</comment>
<dbReference type="KEGG" id="ehx:EMIHUDRAFT_239399"/>
<evidence type="ECO:0000256" key="6">
    <source>
        <dbReference type="SAM" id="MobiDB-lite"/>
    </source>
</evidence>
<reference evidence="8" key="2">
    <citation type="submission" date="2024-10" db="UniProtKB">
        <authorList>
            <consortium name="EnsemblProtists"/>
        </authorList>
    </citation>
    <scope>IDENTIFICATION</scope>
</reference>
<protein>
    <recommendedName>
        <fullName evidence="5">DNA 3'-5' helicase</fullName>
        <ecNumber evidence="5">5.6.2.4</ecNumber>
    </recommendedName>
</protein>
<dbReference type="GO" id="GO:0043138">
    <property type="term" value="F:3'-5' DNA helicase activity"/>
    <property type="evidence" value="ECO:0007669"/>
    <property type="project" value="UniProtKB-EC"/>
</dbReference>